<protein>
    <submittedName>
        <fullName evidence="1">Uncharacterized protein</fullName>
    </submittedName>
</protein>
<reference evidence="1" key="1">
    <citation type="submission" date="2024-09" db="EMBL/GenBank/DDBJ databases">
        <title>Black Yeasts Isolated from many extreme environments.</title>
        <authorList>
            <person name="Coleine C."/>
            <person name="Stajich J.E."/>
            <person name="Selbmann L."/>
        </authorList>
    </citation>
    <scope>NUCLEOTIDE SEQUENCE</scope>
    <source>
        <strain evidence="1">CCFEE 5737</strain>
    </source>
</reference>
<evidence type="ECO:0000313" key="1">
    <source>
        <dbReference type="EMBL" id="KAK3077826.1"/>
    </source>
</evidence>
<proteinExistence type="predicted"/>
<dbReference type="EMBL" id="JAWDJW010002467">
    <property type="protein sequence ID" value="KAK3077826.1"/>
    <property type="molecule type" value="Genomic_DNA"/>
</dbReference>
<feature type="non-terminal residue" evidence="1">
    <location>
        <position position="105"/>
    </location>
</feature>
<organism evidence="1 2">
    <name type="scientific">Coniosporium uncinatum</name>
    <dbReference type="NCBI Taxonomy" id="93489"/>
    <lineage>
        <taxon>Eukaryota</taxon>
        <taxon>Fungi</taxon>
        <taxon>Dikarya</taxon>
        <taxon>Ascomycota</taxon>
        <taxon>Pezizomycotina</taxon>
        <taxon>Dothideomycetes</taxon>
        <taxon>Dothideomycetes incertae sedis</taxon>
        <taxon>Coniosporium</taxon>
    </lineage>
</organism>
<sequence length="105" mass="11800">MMQSVETTDAHGDASSSLPTSKAALTPPTSEDMDKRDRSSTELSDLELDDEEDIGEIEPDHYYEGGKIPVFKPTMEQFRSFKKFIEKVDKYGMRSGIVKVVPPQE</sequence>
<comment type="caution">
    <text evidence="1">The sequence shown here is derived from an EMBL/GenBank/DDBJ whole genome shotgun (WGS) entry which is preliminary data.</text>
</comment>
<name>A0ACC3DMD2_9PEZI</name>
<keyword evidence="2" id="KW-1185">Reference proteome</keyword>
<dbReference type="Proteomes" id="UP001186974">
    <property type="component" value="Unassembled WGS sequence"/>
</dbReference>
<evidence type="ECO:0000313" key="2">
    <source>
        <dbReference type="Proteomes" id="UP001186974"/>
    </source>
</evidence>
<gene>
    <name evidence="1" type="ORF">LTS18_009154</name>
</gene>
<accession>A0ACC3DMD2</accession>